<evidence type="ECO:0000313" key="10">
    <source>
        <dbReference type="EMBL" id="KKA26248.1"/>
    </source>
</evidence>
<evidence type="ECO:0000256" key="3">
    <source>
        <dbReference type="ARBA" id="ARBA00022824"/>
    </source>
</evidence>
<feature type="region of interest" description="Disordered" evidence="8">
    <location>
        <begin position="599"/>
        <end position="642"/>
    </location>
</feature>
<keyword evidence="4" id="KW-0325">Glycoprotein</keyword>
<dbReference type="Proteomes" id="UP000033483">
    <property type="component" value="Unassembled WGS sequence"/>
</dbReference>
<dbReference type="Pfam" id="PF01532">
    <property type="entry name" value="Glyco_hydro_47"/>
    <property type="match status" value="1"/>
</dbReference>
<feature type="active site" evidence="5">
    <location>
        <position position="341"/>
    </location>
</feature>
<evidence type="ECO:0000256" key="8">
    <source>
        <dbReference type="SAM" id="MobiDB-lite"/>
    </source>
</evidence>
<dbReference type="EC" id="3.2.1.-" evidence="7"/>
<dbReference type="PRINTS" id="PR00747">
    <property type="entry name" value="GLYHDRLASE47"/>
</dbReference>
<gene>
    <name evidence="10" type="ORF">TD95_000043</name>
</gene>
<protein>
    <recommendedName>
        <fullName evidence="7">alpha-1,2-Mannosidase</fullName>
        <ecNumber evidence="7">3.2.1.-</ecNumber>
    </recommendedName>
</protein>
<name>A0A0F4Z8T5_9PEZI</name>
<dbReference type="PANTHER" id="PTHR45679:SF5">
    <property type="entry name" value="ER DEGRADATION-ENHANCING ALPHA-MANNOSIDASE-LIKE PROTEIN 1"/>
    <property type="match status" value="1"/>
</dbReference>
<evidence type="ECO:0000256" key="1">
    <source>
        <dbReference type="ARBA" id="ARBA00004240"/>
    </source>
</evidence>
<keyword evidence="11" id="KW-1185">Reference proteome</keyword>
<feature type="compositionally biased region" description="Polar residues" evidence="8">
    <location>
        <begin position="608"/>
        <end position="619"/>
    </location>
</feature>
<evidence type="ECO:0000256" key="5">
    <source>
        <dbReference type="PIRSR" id="PIRSR601382-1"/>
    </source>
</evidence>
<feature type="binding site" evidence="6">
    <location>
        <position position="591"/>
    </location>
    <ligand>
        <name>Ca(2+)</name>
        <dbReference type="ChEBI" id="CHEBI:29108"/>
    </ligand>
</feature>
<feature type="active site" description="Proton donor" evidence="5">
    <location>
        <position position="484"/>
    </location>
</feature>
<evidence type="ECO:0000313" key="11">
    <source>
        <dbReference type="Proteomes" id="UP000033483"/>
    </source>
</evidence>
<comment type="caution">
    <text evidence="10">The sequence shown here is derived from an EMBL/GenBank/DDBJ whole genome shotgun (WGS) entry which is preliminary data.</text>
</comment>
<feature type="active site" description="Proton donor" evidence="5">
    <location>
        <position position="155"/>
    </location>
</feature>
<evidence type="ECO:0000256" key="4">
    <source>
        <dbReference type="ARBA" id="ARBA00023180"/>
    </source>
</evidence>
<dbReference type="InterPro" id="IPR001382">
    <property type="entry name" value="Glyco_hydro_47"/>
</dbReference>
<dbReference type="OrthoDB" id="8118055at2759"/>
<comment type="subcellular location">
    <subcellularLocation>
        <location evidence="1">Endoplasmic reticulum</location>
    </subcellularLocation>
</comment>
<feature type="signal peptide" evidence="9">
    <location>
        <begin position="1"/>
        <end position="21"/>
    </location>
</feature>
<dbReference type="AlphaFoldDB" id="A0A0F4Z8T5"/>
<dbReference type="InterPro" id="IPR036026">
    <property type="entry name" value="Seven-hairpin_glycosidases"/>
</dbReference>
<keyword evidence="6" id="KW-0479">Metal-binding</keyword>
<feature type="chain" id="PRO_5002482566" description="alpha-1,2-Mannosidase" evidence="9">
    <location>
        <begin position="22"/>
        <end position="1028"/>
    </location>
</feature>
<keyword evidence="7" id="KW-0378">Hydrolase</keyword>
<dbReference type="GO" id="GO:0005975">
    <property type="term" value="P:carbohydrate metabolic process"/>
    <property type="evidence" value="ECO:0007669"/>
    <property type="project" value="InterPro"/>
</dbReference>
<evidence type="ECO:0000256" key="7">
    <source>
        <dbReference type="RuleBase" id="RU361193"/>
    </source>
</evidence>
<dbReference type="SUPFAM" id="SSF48225">
    <property type="entry name" value="Seven-hairpin glycosidases"/>
    <property type="match status" value="1"/>
</dbReference>
<evidence type="ECO:0000256" key="9">
    <source>
        <dbReference type="SAM" id="SignalP"/>
    </source>
</evidence>
<accession>A0A0F4Z8T5</accession>
<evidence type="ECO:0000256" key="2">
    <source>
        <dbReference type="ARBA" id="ARBA00007658"/>
    </source>
</evidence>
<dbReference type="UniPathway" id="UPA00378"/>
<dbReference type="EMBL" id="LAEV01002237">
    <property type="protein sequence ID" value="KKA26248.1"/>
    <property type="molecule type" value="Genomic_DNA"/>
</dbReference>
<dbReference type="Gene3D" id="1.50.10.10">
    <property type="match status" value="1"/>
</dbReference>
<dbReference type="GO" id="GO:0036503">
    <property type="term" value="P:ERAD pathway"/>
    <property type="evidence" value="ECO:0007669"/>
    <property type="project" value="UniProtKB-ARBA"/>
</dbReference>
<proteinExistence type="inferred from homology"/>
<feature type="active site" evidence="5">
    <location>
        <position position="505"/>
    </location>
</feature>
<dbReference type="GO" id="GO:1904380">
    <property type="term" value="P:endoplasmic reticulum mannose trimming"/>
    <property type="evidence" value="ECO:0007669"/>
    <property type="project" value="InterPro"/>
</dbReference>
<keyword evidence="3" id="KW-0256">Endoplasmic reticulum</keyword>
<reference evidence="10 11" key="1">
    <citation type="submission" date="2015-03" db="EMBL/GenBank/DDBJ databases">
        <authorList>
            <person name="Radwan O."/>
            <person name="Al-Naeli F.A."/>
            <person name="Rendon G.A."/>
            <person name="Fields C."/>
        </authorList>
    </citation>
    <scope>NUCLEOTIDE SEQUENCE [LARGE SCALE GENOMIC DNA]</scope>
    <source>
        <strain evidence="10">CR-DP1</strain>
    </source>
</reference>
<dbReference type="InterPro" id="IPR044674">
    <property type="entry name" value="EDEM1/2/3"/>
</dbReference>
<dbReference type="GO" id="GO:0005509">
    <property type="term" value="F:calcium ion binding"/>
    <property type="evidence" value="ECO:0007669"/>
    <property type="project" value="InterPro"/>
</dbReference>
<keyword evidence="9" id="KW-0732">Signal</keyword>
<keyword evidence="7" id="KW-0326">Glycosidase</keyword>
<organism evidence="10 11">
    <name type="scientific">Thielaviopsis punctulata</name>
    <dbReference type="NCBI Taxonomy" id="72032"/>
    <lineage>
        <taxon>Eukaryota</taxon>
        <taxon>Fungi</taxon>
        <taxon>Dikarya</taxon>
        <taxon>Ascomycota</taxon>
        <taxon>Pezizomycotina</taxon>
        <taxon>Sordariomycetes</taxon>
        <taxon>Hypocreomycetidae</taxon>
        <taxon>Microascales</taxon>
        <taxon>Ceratocystidaceae</taxon>
        <taxon>Thielaviopsis</taxon>
    </lineage>
</organism>
<dbReference type="GO" id="GO:0004571">
    <property type="term" value="F:mannosyl-oligosaccharide 1,2-alpha-mannosidase activity"/>
    <property type="evidence" value="ECO:0007669"/>
    <property type="project" value="InterPro"/>
</dbReference>
<comment type="similarity">
    <text evidence="2 7">Belongs to the glycosyl hydrolase 47 family.</text>
</comment>
<dbReference type="PANTHER" id="PTHR45679">
    <property type="entry name" value="ER DEGRADATION-ENHANCING ALPHA-MANNOSIDASE-LIKE PROTEIN 2"/>
    <property type="match status" value="1"/>
</dbReference>
<dbReference type="GO" id="GO:0044322">
    <property type="term" value="C:endoplasmic reticulum quality control compartment"/>
    <property type="evidence" value="ECO:0007669"/>
    <property type="project" value="GOC"/>
</dbReference>
<dbReference type="GO" id="GO:0016020">
    <property type="term" value="C:membrane"/>
    <property type="evidence" value="ECO:0007669"/>
    <property type="project" value="InterPro"/>
</dbReference>
<comment type="cofactor">
    <cofactor evidence="6">
        <name>Ca(2+)</name>
        <dbReference type="ChEBI" id="CHEBI:29108"/>
    </cofactor>
</comment>
<sequence>MKPLLLLAVGGLMPCSLTVLAMRKTQINELRKMSAQMFYHGYTNYMEHAFPEDELRPISCEPLTRNRSEPWNFGLNDVLGNYSLTLIDSLSTLAILASAPEDESDSYLSGSVALHNFHKGINEIVKYYGDGRDGPSGEGLRARGFDLDSKVQVFETVIRGVGGLLSAHLFAIGELPIRGYEPFSNGQEWETDDPFVTAPVRWTRDFVYDGQLLRLAFDLAERLLPAFYTPSGIPYPRVNLREGIPFYPNSPLHKLMSPTEKHYVTDDREITETCSAGAGSLVLEFTTLSRLTGDRRFEQVAKRAFWAIWDRRSDIELIGNGIDSEHGRWLGQIAGIGAGVDSFFEYALKTHILLSGQEQLDFRVSRQPLLRNTSRLWLDPNELHILQPLTEEQNSPEGFLKVWHHAHAAVKRHLYNNYQHPGHDYHHPSYINANLETGALAAYWIDSLSAFYPGLLAIAGELEEAVESNLLYTALWSRFSALPERWSLRDGNVEYNIAWWPGRPELIESNYHIYRATKDPWYLHVGEMVMKDIVKNCYTSCGWTGIQDVRTLEKSDRMESFFLGETTKYLYLLFDDDHPLNKLDAAYVFTTEGHPLVLPKKLRKKTSPPETRQSSQTAPYNYPEKNETNQCPTSPKPHTLAGSTTLERHDIYHAAAQAGVHLTYYQAGRVVQVRDSAGRSITVPAKATEKFPWTLPDTMFPANGTSRRLPDWRMTTLEFPASRDGSALEDLFPSMSAERIPGAGIRVHTTDKLKLQLSYEPETQRADAAWRIMAVNGLPLGRDETAQLLLHQIVDFTVPLFNVIRDTKQMDMTLHFERDAEAGSGARAIVSAYRAAVKNFKSQLTSALQTTTPAAGAAAAAAPAQERWTETFAAATSTGPGSGTMALLTAKSLPVLETIYDAGFGCAGPLPESVPAEHHVIIFRRGGCTFAQKLAQIPAYARTAPEALKLVVIVDETGEEILIRPQIYEPQLQADGAKRAWQIPMLLVQAARGEDLYEKFRSAWRITLAKRYYVESRGVRIRNLLIVQ</sequence>
<evidence type="ECO:0000256" key="6">
    <source>
        <dbReference type="PIRSR" id="PIRSR601382-2"/>
    </source>
</evidence>
<dbReference type="InterPro" id="IPR012341">
    <property type="entry name" value="6hp_glycosidase-like_sf"/>
</dbReference>
<keyword evidence="6" id="KW-0106">Calcium</keyword>